<dbReference type="Gene3D" id="3.40.50.2300">
    <property type="match status" value="1"/>
</dbReference>
<keyword evidence="5" id="KW-1185">Reference proteome</keyword>
<proteinExistence type="predicted"/>
<comment type="caution">
    <text evidence="4">The sequence shown here is derived from an EMBL/GenBank/DDBJ whole genome shotgun (WGS) entry which is preliminary data.</text>
</comment>
<dbReference type="InterPro" id="IPR050595">
    <property type="entry name" value="Bact_response_regulator"/>
</dbReference>
<protein>
    <submittedName>
        <fullName evidence="4">Response regulator</fullName>
    </submittedName>
</protein>
<organism evidence="4 5">
    <name type="scientific">Azospirillum oleiclasticum</name>
    <dbReference type="NCBI Taxonomy" id="2735135"/>
    <lineage>
        <taxon>Bacteria</taxon>
        <taxon>Pseudomonadati</taxon>
        <taxon>Pseudomonadota</taxon>
        <taxon>Alphaproteobacteria</taxon>
        <taxon>Rhodospirillales</taxon>
        <taxon>Azospirillaceae</taxon>
        <taxon>Azospirillum</taxon>
    </lineage>
</organism>
<feature type="modified residue" description="4-aspartylphosphate" evidence="2">
    <location>
        <position position="55"/>
    </location>
</feature>
<dbReference type="RefSeq" id="WP_180279880.1">
    <property type="nucleotide sequence ID" value="NZ_JABFDB010000001.1"/>
</dbReference>
<evidence type="ECO:0000256" key="1">
    <source>
        <dbReference type="ARBA" id="ARBA00022553"/>
    </source>
</evidence>
<dbReference type="Pfam" id="PF00072">
    <property type="entry name" value="Response_reg"/>
    <property type="match status" value="1"/>
</dbReference>
<feature type="domain" description="Response regulatory" evidence="3">
    <location>
        <begin position="6"/>
        <end position="122"/>
    </location>
</feature>
<dbReference type="Proteomes" id="UP000584642">
    <property type="component" value="Unassembled WGS sequence"/>
</dbReference>
<gene>
    <name evidence="4" type="ORF">HND93_00160</name>
</gene>
<dbReference type="PROSITE" id="PS50110">
    <property type="entry name" value="RESPONSE_REGULATORY"/>
    <property type="match status" value="1"/>
</dbReference>
<dbReference type="InterPro" id="IPR001789">
    <property type="entry name" value="Sig_transdc_resp-reg_receiver"/>
</dbReference>
<sequence>MENARTIMVVEDNVLMRKLFVRCLEEGGFTVVEADDARGAIDLMRAALPDLVVMDIVMPGISGVELIRLIRADAELAPTPVIAVTNLATPADKRRLADAGFNGHVSKPIKPREFLATVSGFLDVAAVAN</sequence>
<keyword evidence="1 2" id="KW-0597">Phosphoprotein</keyword>
<dbReference type="PANTHER" id="PTHR44591:SF20">
    <property type="entry name" value="PROTEIN PILH"/>
    <property type="match status" value="1"/>
</dbReference>
<reference evidence="4 5" key="1">
    <citation type="submission" date="2020-05" db="EMBL/GenBank/DDBJ databases">
        <title>Azospirillum oleiclasticum sp. nov, a nitrogen-fixing and heavy crude oil-emulsifying bacterium isolated from the crude oil of Yumen Oilfield.</title>
        <authorList>
            <person name="Wu D."/>
            <person name="Cai M."/>
            <person name="Zhang X."/>
        </authorList>
    </citation>
    <scope>NUCLEOTIDE SEQUENCE [LARGE SCALE GENOMIC DNA]</scope>
    <source>
        <strain evidence="4 5">ROY-1-1-2</strain>
    </source>
</reference>
<dbReference type="SUPFAM" id="SSF52172">
    <property type="entry name" value="CheY-like"/>
    <property type="match status" value="1"/>
</dbReference>
<evidence type="ECO:0000313" key="5">
    <source>
        <dbReference type="Proteomes" id="UP000584642"/>
    </source>
</evidence>
<name>A0ABX2T1C8_9PROT</name>
<accession>A0ABX2T1C8</accession>
<dbReference type="PANTHER" id="PTHR44591">
    <property type="entry name" value="STRESS RESPONSE REGULATOR PROTEIN 1"/>
    <property type="match status" value="1"/>
</dbReference>
<dbReference type="EMBL" id="JABFDB010000001">
    <property type="protein sequence ID" value="NYZ18107.1"/>
    <property type="molecule type" value="Genomic_DNA"/>
</dbReference>
<evidence type="ECO:0000259" key="3">
    <source>
        <dbReference type="PROSITE" id="PS50110"/>
    </source>
</evidence>
<evidence type="ECO:0000313" key="4">
    <source>
        <dbReference type="EMBL" id="NYZ18107.1"/>
    </source>
</evidence>
<evidence type="ECO:0000256" key="2">
    <source>
        <dbReference type="PROSITE-ProRule" id="PRU00169"/>
    </source>
</evidence>
<dbReference type="InterPro" id="IPR011006">
    <property type="entry name" value="CheY-like_superfamily"/>
</dbReference>
<dbReference type="SMART" id="SM00448">
    <property type="entry name" value="REC"/>
    <property type="match status" value="1"/>
</dbReference>